<reference evidence="2" key="1">
    <citation type="submission" date="2017-07" db="EMBL/GenBank/DDBJ databases">
        <authorList>
            <person name="Mikheyev A."/>
            <person name="Grau M."/>
        </authorList>
    </citation>
    <scope>NUCLEOTIDE SEQUENCE</scope>
    <source>
        <tissue evidence="2">Venom_gland</tissue>
    </source>
</reference>
<evidence type="ECO:0000256" key="1">
    <source>
        <dbReference type="SAM" id="MobiDB-lite"/>
    </source>
</evidence>
<organism evidence="2">
    <name type="scientific">Micrurus carvalhoi</name>
    <dbReference type="NCBI Taxonomy" id="3147026"/>
    <lineage>
        <taxon>Eukaryota</taxon>
        <taxon>Metazoa</taxon>
        <taxon>Chordata</taxon>
        <taxon>Craniata</taxon>
        <taxon>Vertebrata</taxon>
        <taxon>Euteleostomi</taxon>
        <taxon>Lepidosauria</taxon>
        <taxon>Squamata</taxon>
        <taxon>Bifurcata</taxon>
        <taxon>Unidentata</taxon>
        <taxon>Episquamata</taxon>
        <taxon>Toxicofera</taxon>
        <taxon>Serpentes</taxon>
        <taxon>Colubroidea</taxon>
        <taxon>Elapidae</taxon>
        <taxon>Elapinae</taxon>
        <taxon>Micrurus</taxon>
    </lineage>
</organism>
<protein>
    <submittedName>
        <fullName evidence="2">Uncharacterized protein</fullName>
    </submittedName>
</protein>
<proteinExistence type="predicted"/>
<dbReference type="EMBL" id="IACI01019618">
    <property type="protein sequence ID" value="LAA19711.1"/>
    <property type="molecule type" value="Transcribed_RNA"/>
</dbReference>
<name>A0A2H6N0U2_9SAUR</name>
<sequence length="110" mass="12224">MERCFAKGARNLRVISNSDLKVEHLLYLSQRRLVRVQSPAVLSKTATTTTKPHTWERNLILNERGLKPAYISTMFGFQDNLEASTGKCCTSHSAKGSAQTNGQPSGLHQH</sequence>
<feature type="region of interest" description="Disordered" evidence="1">
    <location>
        <begin position="88"/>
        <end position="110"/>
    </location>
</feature>
<evidence type="ECO:0000313" key="2">
    <source>
        <dbReference type="EMBL" id="LAA19711.1"/>
    </source>
</evidence>
<accession>A0A2H6N0U2</accession>
<dbReference type="AlphaFoldDB" id="A0A2H6N0U2"/>
<reference evidence="2" key="2">
    <citation type="submission" date="2017-12" db="EMBL/GenBank/DDBJ databases">
        <title>Coralsnake Venomics: Analyses of Venom Gland Transcriptomes and Proteomes of Six Brazilian Taxa.</title>
        <authorList>
            <person name="Aird S.D."/>
            <person name="Jorge da Silva N."/>
            <person name="Qiu L."/>
            <person name="Villar-Briones A."/>
            <person name="Aparecida-Saddi V."/>
            <person name="Campos-Telles M.P."/>
            <person name="Grau M."/>
            <person name="Mikheyev A.S."/>
        </authorList>
    </citation>
    <scope>NUCLEOTIDE SEQUENCE</scope>
    <source>
        <tissue evidence="2">Venom_gland</tissue>
    </source>
</reference>